<dbReference type="OrthoDB" id="713305at2"/>
<dbReference type="AlphaFoldDB" id="A0A1H5Z243"/>
<dbReference type="EMBL" id="FNUT01000006">
    <property type="protein sequence ID" value="SEG30679.1"/>
    <property type="molecule type" value="Genomic_DNA"/>
</dbReference>
<proteinExistence type="predicted"/>
<accession>A0A1H5Z243</accession>
<dbReference type="Gene3D" id="3.30.420.260">
    <property type="match status" value="1"/>
</dbReference>
<dbReference type="RefSeq" id="WP_103906395.1">
    <property type="nucleotide sequence ID" value="NZ_CP049246.1"/>
</dbReference>
<organism evidence="1 2">
    <name type="scientific">Sphingobacterium lactis</name>
    <dbReference type="NCBI Taxonomy" id="797291"/>
    <lineage>
        <taxon>Bacteria</taxon>
        <taxon>Pseudomonadati</taxon>
        <taxon>Bacteroidota</taxon>
        <taxon>Sphingobacteriia</taxon>
        <taxon>Sphingobacteriales</taxon>
        <taxon>Sphingobacteriaceae</taxon>
        <taxon>Sphingobacterium</taxon>
    </lineage>
</organism>
<dbReference type="Proteomes" id="UP000236731">
    <property type="component" value="Unassembled WGS sequence"/>
</dbReference>
<dbReference type="InterPro" id="IPR024213">
    <property type="entry name" value="DUF3822"/>
</dbReference>
<keyword evidence="2" id="KW-1185">Reference proteome</keyword>
<dbReference type="Gene3D" id="3.30.420.250">
    <property type="match status" value="1"/>
</dbReference>
<sequence>MNYTAKQFHLHYISQYTLIVKANYEYDMLYVLDAEGQILVYMKFESMEPSEEALKLLSLPFQQVFVSVPSQNLTFIPQDLYQEEDLDAYRDFMENPSAAIETEHLDFLQIQALYQYDVLLSHRWKTLFPSAVFIPEFKLNLLQARPYIPLKGEVVGVVFNNSTTDIFLFVNGQFKFYNTFEILSDDDLSYFILNVFDNFQLKDKVTKALVSGVDLEDSVLRKLDNYAHELVYIKASHPAKANEALEEEVSSLYLLDLPTCAS</sequence>
<name>A0A1H5Z243_9SPHI</name>
<evidence type="ECO:0000313" key="2">
    <source>
        <dbReference type="Proteomes" id="UP000236731"/>
    </source>
</evidence>
<evidence type="ECO:0000313" key="1">
    <source>
        <dbReference type="EMBL" id="SEG30679.1"/>
    </source>
</evidence>
<dbReference type="CDD" id="cd24013">
    <property type="entry name" value="ASKHA_ATPase_BT3980-like"/>
    <property type="match status" value="1"/>
</dbReference>
<reference evidence="2" key="1">
    <citation type="submission" date="2016-10" db="EMBL/GenBank/DDBJ databases">
        <authorList>
            <person name="Varghese N."/>
            <person name="Submissions S."/>
        </authorList>
    </citation>
    <scope>NUCLEOTIDE SEQUENCE [LARGE SCALE GENOMIC DNA]</scope>
    <source>
        <strain evidence="2">DSM 22361</strain>
    </source>
</reference>
<evidence type="ECO:0008006" key="3">
    <source>
        <dbReference type="Google" id="ProtNLM"/>
    </source>
</evidence>
<gene>
    <name evidence="1" type="ORF">SAMN05421877_106228</name>
</gene>
<protein>
    <recommendedName>
        <fullName evidence="3">DUF3822 family protein</fullName>
    </recommendedName>
</protein>
<dbReference type="Pfam" id="PF12864">
    <property type="entry name" value="DUF3822"/>
    <property type="match status" value="1"/>
</dbReference>